<dbReference type="AlphaFoldDB" id="A0A267MFT2"/>
<organism evidence="2 3">
    <name type="scientific">Anaeromicrobium sediminis</name>
    <dbReference type="NCBI Taxonomy" id="1478221"/>
    <lineage>
        <taxon>Bacteria</taxon>
        <taxon>Bacillati</taxon>
        <taxon>Bacillota</taxon>
        <taxon>Clostridia</taxon>
        <taxon>Peptostreptococcales</taxon>
        <taxon>Thermotaleaceae</taxon>
        <taxon>Anaeromicrobium</taxon>
    </lineage>
</organism>
<proteinExistence type="predicted"/>
<evidence type="ECO:0000313" key="3">
    <source>
        <dbReference type="Proteomes" id="UP000216024"/>
    </source>
</evidence>
<feature type="domain" description="Glutaredoxin" evidence="1">
    <location>
        <begin position="5"/>
        <end position="63"/>
    </location>
</feature>
<name>A0A267MFT2_9FIRM</name>
<dbReference type="Proteomes" id="UP000216024">
    <property type="component" value="Unassembled WGS sequence"/>
</dbReference>
<dbReference type="PANTHER" id="PTHR34386">
    <property type="entry name" value="GLUTAREDOXIN"/>
    <property type="match status" value="1"/>
</dbReference>
<protein>
    <submittedName>
        <fullName evidence="2">NrdH-redoxin</fullName>
    </submittedName>
</protein>
<evidence type="ECO:0000259" key="1">
    <source>
        <dbReference type="Pfam" id="PF00462"/>
    </source>
</evidence>
<keyword evidence="3" id="KW-1185">Reference proteome</keyword>
<dbReference type="InterPro" id="IPR002109">
    <property type="entry name" value="Glutaredoxin"/>
</dbReference>
<dbReference type="PANTHER" id="PTHR34386:SF1">
    <property type="entry name" value="GLUTAREDOXIN-LIKE PROTEIN NRDH"/>
    <property type="match status" value="1"/>
</dbReference>
<dbReference type="SUPFAM" id="SSF52833">
    <property type="entry name" value="Thioredoxin-like"/>
    <property type="match status" value="1"/>
</dbReference>
<comment type="caution">
    <text evidence="2">The sequence shown here is derived from an EMBL/GenBank/DDBJ whole genome shotgun (WGS) entry which is preliminary data.</text>
</comment>
<reference evidence="2 3" key="1">
    <citation type="submission" date="2017-06" db="EMBL/GenBank/DDBJ databases">
        <title>Draft genome sequence of anaerobic fermentative bacterium Anaeromicrobium sediminis DY2726D isolated from West Pacific Ocean sediments.</title>
        <authorList>
            <person name="Zeng X."/>
        </authorList>
    </citation>
    <scope>NUCLEOTIDE SEQUENCE [LARGE SCALE GENOMIC DNA]</scope>
    <source>
        <strain evidence="2 3">DY2726D</strain>
    </source>
</reference>
<dbReference type="GO" id="GO:0009055">
    <property type="term" value="F:electron transfer activity"/>
    <property type="evidence" value="ECO:0007669"/>
    <property type="project" value="TreeGrafter"/>
</dbReference>
<sequence length="76" mass="8787">MNKNVLVYSSDSCIYCKEAKEYLNSKGVDFEEKNVSKDMTARKELMKMGFMSVPIIKVDDEVIQGFNKEKLEDLLK</sequence>
<dbReference type="Gene3D" id="3.40.30.10">
    <property type="entry name" value="Glutaredoxin"/>
    <property type="match status" value="1"/>
</dbReference>
<gene>
    <name evidence="2" type="ORF">CCE28_16590</name>
</gene>
<dbReference type="Pfam" id="PF00462">
    <property type="entry name" value="Glutaredoxin"/>
    <property type="match status" value="1"/>
</dbReference>
<dbReference type="InterPro" id="IPR036249">
    <property type="entry name" value="Thioredoxin-like_sf"/>
</dbReference>
<dbReference type="InterPro" id="IPR051548">
    <property type="entry name" value="Grx-like_ET"/>
</dbReference>
<dbReference type="PROSITE" id="PS51354">
    <property type="entry name" value="GLUTAREDOXIN_2"/>
    <property type="match status" value="1"/>
</dbReference>
<evidence type="ECO:0000313" key="2">
    <source>
        <dbReference type="EMBL" id="PAB58252.1"/>
    </source>
</evidence>
<accession>A0A267MFT2</accession>
<dbReference type="GO" id="GO:0045454">
    <property type="term" value="P:cell redox homeostasis"/>
    <property type="evidence" value="ECO:0007669"/>
    <property type="project" value="TreeGrafter"/>
</dbReference>
<dbReference type="EMBL" id="NIBG01000018">
    <property type="protein sequence ID" value="PAB58252.1"/>
    <property type="molecule type" value="Genomic_DNA"/>
</dbReference>
<dbReference type="CDD" id="cd02976">
    <property type="entry name" value="NrdH"/>
    <property type="match status" value="1"/>
</dbReference>
<dbReference type="RefSeq" id="WP_095134854.1">
    <property type="nucleotide sequence ID" value="NZ_NIBG01000018.1"/>
</dbReference>
<dbReference type="OrthoDB" id="9795531at2"/>